<dbReference type="PATRIC" id="fig|1515334.3.peg.2261"/>
<sequence length="329" mass="35203">MSSDRLSFALASGGLSLPADGRIALFGAPGDAALDGLDPARVEVIQTFFPDHTAWQQRGITVQTEPEGPYAAVIVNLPRARDLAEDRIARASALAPGGLVVVNGAKTDGIEALAKALRGRVTLLGQVSKAHGKCLWFDGGADLADWRHDPARLPSGDLTAPGIFSADGPDPASQALAKALPATLKGRFADLGAGWGWLSRQILTREAITELHLVEAEKAALDCARENVTDARAQFHWADATDWTPASALDGVIMNPPFHQGRKADPDIGRAFITSAARILAPHGRLWLVANRHLPYEATLAESFRETTEIGGDNRFKILQAARPSRQRR</sequence>
<dbReference type="AlphaFoldDB" id="A0A0B3RYP4"/>
<dbReference type="RefSeq" id="WP_043141043.1">
    <property type="nucleotide sequence ID" value="NZ_JSUQ01000008.1"/>
</dbReference>
<keyword evidence="2" id="KW-0808">Transferase</keyword>
<evidence type="ECO:0000256" key="2">
    <source>
        <dbReference type="ARBA" id="ARBA00022679"/>
    </source>
</evidence>
<gene>
    <name evidence="5" type="ORF">OA50_02244</name>
</gene>
<keyword evidence="6" id="KW-1185">Reference proteome</keyword>
<dbReference type="STRING" id="561184.SAMN05216376_11429"/>
<evidence type="ECO:0000256" key="3">
    <source>
        <dbReference type="ARBA" id="ARBA00022691"/>
    </source>
</evidence>
<keyword evidence="3" id="KW-0949">S-adenosyl-L-methionine</keyword>
<protein>
    <submittedName>
        <fullName evidence="5">MFS transporter</fullName>
    </submittedName>
</protein>
<reference evidence="5 6" key="1">
    <citation type="submission" date="2014-10" db="EMBL/GenBank/DDBJ databases">
        <title>Genome sequence of Ponticoccus sp. strain UMTAT08 isolated from clonal culture of toxic dinoflagellate Alexandrium tamiyavanichii.</title>
        <authorList>
            <person name="Gan H.Y."/>
            <person name="Muhd D.-D."/>
            <person name="Mohd Noor M.E."/>
            <person name="Yeong Y.S."/>
            <person name="Usup G."/>
        </authorList>
    </citation>
    <scope>NUCLEOTIDE SEQUENCE [LARGE SCALE GENOMIC DNA]</scope>
    <source>
        <strain evidence="5 6">UMTAT08</strain>
    </source>
</reference>
<dbReference type="GO" id="GO:0032259">
    <property type="term" value="P:methylation"/>
    <property type="evidence" value="ECO:0007669"/>
    <property type="project" value="UniProtKB-KW"/>
</dbReference>
<dbReference type="PANTHER" id="PTHR47816">
    <property type="entry name" value="RIBOSOMAL RNA SMALL SUBUNIT METHYLTRANSFERASE C"/>
    <property type="match status" value="1"/>
</dbReference>
<dbReference type="InterPro" id="IPR046977">
    <property type="entry name" value="RsmC/RlmG"/>
</dbReference>
<dbReference type="Pfam" id="PF05175">
    <property type="entry name" value="MTS"/>
    <property type="match status" value="1"/>
</dbReference>
<dbReference type="OrthoDB" id="9816072at2"/>
<evidence type="ECO:0000259" key="4">
    <source>
        <dbReference type="Pfam" id="PF05175"/>
    </source>
</evidence>
<evidence type="ECO:0000256" key="1">
    <source>
        <dbReference type="ARBA" id="ARBA00022603"/>
    </source>
</evidence>
<keyword evidence="1" id="KW-0489">Methyltransferase</keyword>
<accession>A0A0B3RYP4</accession>
<dbReference type="Gene3D" id="3.40.50.150">
    <property type="entry name" value="Vaccinia Virus protein VP39"/>
    <property type="match status" value="2"/>
</dbReference>
<evidence type="ECO:0000313" key="5">
    <source>
        <dbReference type="EMBL" id="KHQ53217.1"/>
    </source>
</evidence>
<dbReference type="InterPro" id="IPR029063">
    <property type="entry name" value="SAM-dependent_MTases_sf"/>
</dbReference>
<organism evidence="5 6">
    <name type="scientific">Mameliella alba</name>
    <dbReference type="NCBI Taxonomy" id="561184"/>
    <lineage>
        <taxon>Bacteria</taxon>
        <taxon>Pseudomonadati</taxon>
        <taxon>Pseudomonadota</taxon>
        <taxon>Alphaproteobacteria</taxon>
        <taxon>Rhodobacterales</taxon>
        <taxon>Roseobacteraceae</taxon>
        <taxon>Mameliella</taxon>
    </lineage>
</organism>
<name>A0A0B3RYP4_9RHOB</name>
<comment type="caution">
    <text evidence="5">The sequence shown here is derived from an EMBL/GenBank/DDBJ whole genome shotgun (WGS) entry which is preliminary data.</text>
</comment>
<dbReference type="Proteomes" id="UP000030960">
    <property type="component" value="Unassembled WGS sequence"/>
</dbReference>
<dbReference type="EMBL" id="JSUQ01000008">
    <property type="protein sequence ID" value="KHQ53217.1"/>
    <property type="molecule type" value="Genomic_DNA"/>
</dbReference>
<proteinExistence type="predicted"/>
<dbReference type="CDD" id="cd02440">
    <property type="entry name" value="AdoMet_MTases"/>
    <property type="match status" value="1"/>
</dbReference>
<dbReference type="SUPFAM" id="SSF53335">
    <property type="entry name" value="S-adenosyl-L-methionine-dependent methyltransferases"/>
    <property type="match status" value="1"/>
</dbReference>
<dbReference type="InterPro" id="IPR007848">
    <property type="entry name" value="Small_mtfrase_dom"/>
</dbReference>
<dbReference type="GO" id="GO:0008757">
    <property type="term" value="F:S-adenosylmethionine-dependent methyltransferase activity"/>
    <property type="evidence" value="ECO:0007669"/>
    <property type="project" value="InterPro"/>
</dbReference>
<evidence type="ECO:0000313" key="6">
    <source>
        <dbReference type="Proteomes" id="UP000030960"/>
    </source>
</evidence>
<dbReference type="PANTHER" id="PTHR47816:SF4">
    <property type="entry name" value="RIBOSOMAL RNA SMALL SUBUNIT METHYLTRANSFERASE C"/>
    <property type="match status" value="1"/>
</dbReference>
<feature type="domain" description="Methyltransferase small" evidence="4">
    <location>
        <begin position="159"/>
        <end position="320"/>
    </location>
</feature>